<dbReference type="eggNOG" id="KOG2411">
    <property type="taxonomic scope" value="Eukaryota"/>
</dbReference>
<dbReference type="Gene3D" id="3.30.1360.30">
    <property type="entry name" value="GAD-like domain"/>
    <property type="match status" value="1"/>
</dbReference>
<evidence type="ECO:0000256" key="1">
    <source>
        <dbReference type="ARBA" id="ARBA00006303"/>
    </source>
</evidence>
<dbReference type="EMBL" id="GL385395">
    <property type="protein sequence ID" value="EJT80967.1"/>
    <property type="molecule type" value="Genomic_DNA"/>
</dbReference>
<dbReference type="RefSeq" id="XP_009216976.1">
    <property type="nucleotide sequence ID" value="XM_009218712.1"/>
</dbReference>
<dbReference type="GeneID" id="20341415"/>
<keyword evidence="10" id="KW-1185">Reference proteome</keyword>
<evidence type="ECO:0000256" key="3">
    <source>
        <dbReference type="ARBA" id="ARBA00022741"/>
    </source>
</evidence>
<keyword evidence="5" id="KW-0648">Protein biosynthesis</keyword>
<organism evidence="8">
    <name type="scientific">Gaeumannomyces tritici (strain R3-111a-1)</name>
    <name type="common">Wheat and barley take-all root rot fungus</name>
    <name type="synonym">Gaeumannomyces graminis var. tritici</name>
    <dbReference type="NCBI Taxonomy" id="644352"/>
    <lineage>
        <taxon>Eukaryota</taxon>
        <taxon>Fungi</taxon>
        <taxon>Dikarya</taxon>
        <taxon>Ascomycota</taxon>
        <taxon>Pezizomycotina</taxon>
        <taxon>Sordariomycetes</taxon>
        <taxon>Sordariomycetidae</taxon>
        <taxon>Magnaporthales</taxon>
        <taxon>Magnaporthaceae</taxon>
        <taxon>Gaeumannomyces</taxon>
    </lineage>
</organism>
<dbReference type="EnsemblFungi" id="EJT80967">
    <property type="protein sequence ID" value="EJT80967"/>
    <property type="gene ID" value="GGTG_00957"/>
</dbReference>
<dbReference type="PROSITE" id="PS50862">
    <property type="entry name" value="AA_TRNA_LIGASE_II"/>
    <property type="match status" value="1"/>
</dbReference>
<evidence type="ECO:0000256" key="5">
    <source>
        <dbReference type="ARBA" id="ARBA00022917"/>
    </source>
</evidence>
<dbReference type="InterPro" id="IPR006195">
    <property type="entry name" value="aa-tRNA-synth_II"/>
</dbReference>
<evidence type="ECO:0000256" key="2">
    <source>
        <dbReference type="ARBA" id="ARBA00022598"/>
    </source>
</evidence>
<dbReference type="PANTHER" id="PTHR22594:SF5">
    <property type="entry name" value="ASPARTATE--TRNA LIGASE, MITOCHONDRIAL"/>
    <property type="match status" value="1"/>
</dbReference>
<keyword evidence="2" id="KW-0436">Ligase</keyword>
<evidence type="ECO:0000313" key="10">
    <source>
        <dbReference type="Proteomes" id="UP000006039"/>
    </source>
</evidence>
<dbReference type="InterPro" id="IPR045864">
    <property type="entry name" value="aa-tRNA-synth_II/BPL/LPL"/>
</dbReference>
<keyword evidence="3" id="KW-0547">Nucleotide-binding</keyword>
<dbReference type="SUPFAM" id="SSF55681">
    <property type="entry name" value="Class II aaRS and biotin synthetases"/>
    <property type="match status" value="1"/>
</dbReference>
<evidence type="ECO:0000256" key="6">
    <source>
        <dbReference type="ARBA" id="ARBA00023146"/>
    </source>
</evidence>
<dbReference type="GO" id="GO:0005739">
    <property type="term" value="C:mitochondrion"/>
    <property type="evidence" value="ECO:0007669"/>
    <property type="project" value="TreeGrafter"/>
</dbReference>
<keyword evidence="6 8" id="KW-0030">Aminoacyl-tRNA synthetase</keyword>
<dbReference type="FunCoup" id="J3NI74">
    <property type="interactions" value="618"/>
</dbReference>
<dbReference type="PRINTS" id="PR01042">
    <property type="entry name" value="TRNASYNTHASP"/>
</dbReference>
<dbReference type="NCBIfam" id="TIGR00459">
    <property type="entry name" value="aspS_bact"/>
    <property type="match status" value="1"/>
</dbReference>
<dbReference type="GO" id="GO:0004815">
    <property type="term" value="F:aspartate-tRNA ligase activity"/>
    <property type="evidence" value="ECO:0007669"/>
    <property type="project" value="TreeGrafter"/>
</dbReference>
<reference evidence="9" key="5">
    <citation type="submission" date="2018-04" db="UniProtKB">
        <authorList>
            <consortium name="EnsemblFungi"/>
        </authorList>
    </citation>
    <scope>IDENTIFICATION</scope>
    <source>
        <strain evidence="9">R3-111a-1</strain>
    </source>
</reference>
<feature type="domain" description="Aminoacyl-transfer RNA synthetases class-II family profile" evidence="7">
    <location>
        <begin position="218"/>
        <end position="682"/>
    </location>
</feature>
<dbReference type="InterPro" id="IPR002312">
    <property type="entry name" value="Asp/Asn-tRNA-synth_IIb"/>
</dbReference>
<dbReference type="InterPro" id="IPR004364">
    <property type="entry name" value="Aa-tRNA-synt_II"/>
</dbReference>
<name>J3NI74_GAET3</name>
<evidence type="ECO:0000313" key="9">
    <source>
        <dbReference type="EnsemblFungi" id="EJT80967"/>
    </source>
</evidence>
<dbReference type="HAMAP" id="MF_00044">
    <property type="entry name" value="Asp_tRNA_synth_type1"/>
    <property type="match status" value="1"/>
</dbReference>
<proteinExistence type="inferred from homology"/>
<evidence type="ECO:0000259" key="7">
    <source>
        <dbReference type="PROSITE" id="PS50862"/>
    </source>
</evidence>
<comment type="similarity">
    <text evidence="1">Belongs to the class-II aminoacyl-tRNA synthetase family. Type 1 subfamily.</text>
</comment>
<reference evidence="8" key="3">
    <citation type="submission" date="2010-09" db="EMBL/GenBank/DDBJ databases">
        <title>Annotation of Gaeumannomyces graminis var. tritici R3-111a-1.</title>
        <authorList>
            <consortium name="The Broad Institute Genome Sequencing Platform"/>
            <person name="Ma L.-J."/>
            <person name="Dead R."/>
            <person name="Young S.K."/>
            <person name="Zeng Q."/>
            <person name="Gargeya S."/>
            <person name="Fitzgerald M."/>
            <person name="Haas B."/>
            <person name="Abouelleil A."/>
            <person name="Alvarado L."/>
            <person name="Arachchi H.M."/>
            <person name="Berlin A."/>
            <person name="Brown A."/>
            <person name="Chapman S.B."/>
            <person name="Chen Z."/>
            <person name="Dunbar C."/>
            <person name="Freedman E."/>
            <person name="Gearin G."/>
            <person name="Gellesch M."/>
            <person name="Goldberg J."/>
            <person name="Griggs A."/>
            <person name="Gujja S."/>
            <person name="Heiman D."/>
            <person name="Howarth C."/>
            <person name="Larson L."/>
            <person name="Lui A."/>
            <person name="MacDonald P.J.P."/>
            <person name="Mehta T."/>
            <person name="Montmayeur A."/>
            <person name="Murphy C."/>
            <person name="Neiman D."/>
            <person name="Pearson M."/>
            <person name="Priest M."/>
            <person name="Roberts A."/>
            <person name="Saif S."/>
            <person name="Shea T."/>
            <person name="Shenoy N."/>
            <person name="Sisk P."/>
            <person name="Stolte C."/>
            <person name="Sykes S."/>
            <person name="Yandava C."/>
            <person name="Wortman J."/>
            <person name="Nusbaum C."/>
            <person name="Birren B."/>
        </authorList>
    </citation>
    <scope>NUCLEOTIDE SEQUENCE</scope>
    <source>
        <strain evidence="8">R3-111a-1</strain>
    </source>
</reference>
<dbReference type="GO" id="GO:0005524">
    <property type="term" value="F:ATP binding"/>
    <property type="evidence" value="ECO:0007669"/>
    <property type="project" value="UniProtKB-KW"/>
</dbReference>
<protein>
    <submittedName>
        <fullName evidence="8">Aspartyl-tRNA synthetase</fullName>
    </submittedName>
</protein>
<dbReference type="VEuPathDB" id="FungiDB:GGTG_00957"/>
<reference evidence="8" key="2">
    <citation type="submission" date="2010-07" db="EMBL/GenBank/DDBJ databases">
        <authorList>
            <consortium name="The Broad Institute Genome Sequencing Platform"/>
            <consortium name="Broad Institute Genome Sequencing Center for Infectious Disease"/>
            <person name="Ma L.-J."/>
            <person name="Dead R."/>
            <person name="Young S."/>
            <person name="Zeng Q."/>
            <person name="Koehrsen M."/>
            <person name="Alvarado L."/>
            <person name="Berlin A."/>
            <person name="Chapman S.B."/>
            <person name="Chen Z."/>
            <person name="Freedman E."/>
            <person name="Gellesch M."/>
            <person name="Goldberg J."/>
            <person name="Griggs A."/>
            <person name="Gujja S."/>
            <person name="Heilman E.R."/>
            <person name="Heiman D."/>
            <person name="Hepburn T."/>
            <person name="Howarth C."/>
            <person name="Jen D."/>
            <person name="Larson L."/>
            <person name="Mehta T."/>
            <person name="Neiman D."/>
            <person name="Pearson M."/>
            <person name="Roberts A."/>
            <person name="Saif S."/>
            <person name="Shea T."/>
            <person name="Shenoy N."/>
            <person name="Sisk P."/>
            <person name="Stolte C."/>
            <person name="Sykes S."/>
            <person name="Walk T."/>
            <person name="White J."/>
            <person name="Yandava C."/>
            <person name="Haas B."/>
            <person name="Nusbaum C."/>
            <person name="Birren B."/>
        </authorList>
    </citation>
    <scope>NUCLEOTIDE SEQUENCE</scope>
    <source>
        <strain evidence="8">R3-111a-1</strain>
    </source>
</reference>
<dbReference type="PANTHER" id="PTHR22594">
    <property type="entry name" value="ASPARTYL/LYSYL-TRNA SYNTHETASE"/>
    <property type="match status" value="1"/>
</dbReference>
<accession>J3NI74</accession>
<gene>
    <name evidence="9" type="primary">20341415</name>
    <name evidence="8" type="ORF">GGTG_00957</name>
</gene>
<dbReference type="Pfam" id="PF00152">
    <property type="entry name" value="tRNA-synt_2"/>
    <property type="match status" value="1"/>
</dbReference>
<evidence type="ECO:0000256" key="4">
    <source>
        <dbReference type="ARBA" id="ARBA00022840"/>
    </source>
</evidence>
<dbReference type="AlphaFoldDB" id="J3NI74"/>
<dbReference type="InterPro" id="IPR004524">
    <property type="entry name" value="Asp-tRNA-ligase_1"/>
</dbReference>
<dbReference type="InterPro" id="IPR004115">
    <property type="entry name" value="GAD-like_sf"/>
</dbReference>
<reference evidence="9" key="4">
    <citation type="journal article" date="2015" name="G3 (Bethesda)">
        <title>Genome sequences of three phytopathogenic species of the Magnaporthaceae family of fungi.</title>
        <authorList>
            <person name="Okagaki L.H."/>
            <person name="Nunes C.C."/>
            <person name="Sailsbery J."/>
            <person name="Clay B."/>
            <person name="Brown D."/>
            <person name="John T."/>
            <person name="Oh Y."/>
            <person name="Young N."/>
            <person name="Fitzgerald M."/>
            <person name="Haas B.J."/>
            <person name="Zeng Q."/>
            <person name="Young S."/>
            <person name="Adiconis X."/>
            <person name="Fan L."/>
            <person name="Levin J.Z."/>
            <person name="Mitchell T.K."/>
            <person name="Okubara P.A."/>
            <person name="Farman M.L."/>
            <person name="Kohn L.M."/>
            <person name="Birren B."/>
            <person name="Ma L.-J."/>
            <person name="Dean R.A."/>
        </authorList>
    </citation>
    <scope>NUCLEOTIDE SEQUENCE</scope>
    <source>
        <strain evidence="9">R3-111a-1</strain>
    </source>
</reference>
<dbReference type="GO" id="GO:0006422">
    <property type="term" value="P:aspartyl-tRNA aminoacylation"/>
    <property type="evidence" value="ECO:0007669"/>
    <property type="project" value="TreeGrafter"/>
</dbReference>
<reference evidence="10" key="1">
    <citation type="submission" date="2010-07" db="EMBL/GenBank/DDBJ databases">
        <title>The genome sequence of Gaeumannomyces graminis var. tritici strain R3-111a-1.</title>
        <authorList>
            <consortium name="The Broad Institute Genome Sequencing Platform"/>
            <person name="Ma L.-J."/>
            <person name="Dead R."/>
            <person name="Young S."/>
            <person name="Zeng Q."/>
            <person name="Koehrsen M."/>
            <person name="Alvarado L."/>
            <person name="Berlin A."/>
            <person name="Chapman S.B."/>
            <person name="Chen Z."/>
            <person name="Freedman E."/>
            <person name="Gellesch M."/>
            <person name="Goldberg J."/>
            <person name="Griggs A."/>
            <person name="Gujja S."/>
            <person name="Heilman E.R."/>
            <person name="Heiman D."/>
            <person name="Hepburn T."/>
            <person name="Howarth C."/>
            <person name="Jen D."/>
            <person name="Larson L."/>
            <person name="Mehta T."/>
            <person name="Neiman D."/>
            <person name="Pearson M."/>
            <person name="Roberts A."/>
            <person name="Saif S."/>
            <person name="Shea T."/>
            <person name="Shenoy N."/>
            <person name="Sisk P."/>
            <person name="Stolte C."/>
            <person name="Sykes S."/>
            <person name="Walk T."/>
            <person name="White J."/>
            <person name="Yandava C."/>
            <person name="Haas B."/>
            <person name="Nusbaum C."/>
            <person name="Birren B."/>
        </authorList>
    </citation>
    <scope>NUCLEOTIDE SEQUENCE [LARGE SCALE GENOMIC DNA]</scope>
    <source>
        <strain evidence="10">R3-111a-1</strain>
    </source>
</reference>
<sequence>MTALGLAVARRAVRANLCAANTALSFWTRPLTATPLFGSFGRRPLFSQSTAPTTAEFSESWEEYKKFFSFQPASPASDFNVDQIVTVHGFLGKRRDRSQKLSFVDIAVDNGPRLQLSSGYLERDTPAHQAHKDLRSAPAWSPVSVTARVTGLHQHQDKPTRSWDSKYPSGIDEISLELVSIQVLNPWPKHVIVSEGVQFPQTARHLQLRFSDALRERIRFREHLKFVATDCLRDESLCETETPLLFKSTPEGAREFLVPTRRSGLAYALPQSPQQYKQALMAAGFGGYFQFARCFRDEDLRADRQPEFTQLDLEMAFATGEDVMATVERLITRLYNDVASGFVQTAGSPGKEWYPVRRGRQGIQRGTTKSEQEYPALVNGPFPRISYQQAMSLHGSDKPDIRIPGQIQRVENLLARDFTSKISSLDNPVVDCWRCNFPAAGPKETRNFVIKFLESLPGVLKRNPDGEPVVLICDPSQPLQGFSSLGFEAGADLTDGMEEGEFLLIQARPNRPFEGSGTALGAIRAMLYNEAVAAGLLPRSEKFEFLWVTGFPMFTPNNNVDPGQGGSAGFSATHHPFTAPLTSEDFELLATDPLRAKADHYDLVVNGTELGGGSRRIHVAHVQEFVFRNILKMTDQGVRQFTHLLEALTAGCPPHAGFALGFDRLAAVLSGTTSVRDVIAFPKTMKGEEPFSGSPSPLTESQLETYHLLIRKP</sequence>
<dbReference type="STRING" id="644352.J3NI74"/>
<dbReference type="Gene3D" id="3.30.930.10">
    <property type="entry name" value="Bira Bifunctional Protein, Domain 2"/>
    <property type="match status" value="2"/>
</dbReference>
<evidence type="ECO:0000313" key="8">
    <source>
        <dbReference type="EMBL" id="EJT80967.1"/>
    </source>
</evidence>
<dbReference type="Proteomes" id="UP000006039">
    <property type="component" value="Unassembled WGS sequence"/>
</dbReference>
<keyword evidence="4" id="KW-0067">ATP-binding</keyword>
<dbReference type="HOGENOM" id="CLU_014330_2_1_1"/>
<dbReference type="OrthoDB" id="439710at2759"/>